<evidence type="ECO:0000256" key="11">
    <source>
        <dbReference type="ARBA" id="ARBA00022989"/>
    </source>
</evidence>
<dbReference type="AlphaFoldDB" id="C1FEJ2"/>
<dbReference type="SUPFAM" id="SSF81660">
    <property type="entry name" value="Metal cation-transporting ATPase, ATP-binding domain N"/>
    <property type="match status" value="1"/>
</dbReference>
<dbReference type="InterPro" id="IPR059000">
    <property type="entry name" value="ATPase_P-type_domA"/>
</dbReference>
<dbReference type="STRING" id="296587.C1FEJ2"/>
<keyword evidence="8" id="KW-0067">ATP-binding</keyword>
<evidence type="ECO:0000256" key="15">
    <source>
        <dbReference type="SAM" id="Phobius"/>
    </source>
</evidence>
<dbReference type="SFLD" id="SFLDF00027">
    <property type="entry name" value="p-type_atpase"/>
    <property type="match status" value="1"/>
</dbReference>
<evidence type="ECO:0000256" key="5">
    <source>
        <dbReference type="ARBA" id="ARBA00022692"/>
    </source>
</evidence>
<dbReference type="Pfam" id="PF08282">
    <property type="entry name" value="Hydrolase_3"/>
    <property type="match status" value="1"/>
</dbReference>
<evidence type="ECO:0000256" key="10">
    <source>
        <dbReference type="ARBA" id="ARBA00022967"/>
    </source>
</evidence>
<dbReference type="NCBIfam" id="TIGR01494">
    <property type="entry name" value="ATPase_P-type"/>
    <property type="match status" value="2"/>
</dbReference>
<dbReference type="InParanoid" id="C1FEJ2"/>
<evidence type="ECO:0000256" key="3">
    <source>
        <dbReference type="ARBA" id="ARBA00022448"/>
    </source>
</evidence>
<dbReference type="PANTHER" id="PTHR42861">
    <property type="entry name" value="CALCIUM-TRANSPORTING ATPASE"/>
    <property type="match status" value="1"/>
</dbReference>
<proteinExistence type="inferred from homology"/>
<evidence type="ECO:0000313" key="17">
    <source>
        <dbReference type="EMBL" id="ACO68577.1"/>
    </source>
</evidence>
<dbReference type="RefSeq" id="XP_002507319.1">
    <property type="nucleotide sequence ID" value="XM_002507273.1"/>
</dbReference>
<dbReference type="InterPro" id="IPR023214">
    <property type="entry name" value="HAD_sf"/>
</dbReference>
<comment type="similarity">
    <text evidence="14">Belongs to the cation transport ATPase (P-type) (TC 3.A.3) family.</text>
</comment>
<dbReference type="InterPro" id="IPR018303">
    <property type="entry name" value="ATPase_P-typ_P_site"/>
</dbReference>
<evidence type="ECO:0000256" key="2">
    <source>
        <dbReference type="ARBA" id="ARBA00012790"/>
    </source>
</evidence>
<protein>
    <recommendedName>
        <fullName evidence="2">P-type Ca(2+) transporter</fullName>
        <ecNumber evidence="2">7.2.2.10</ecNumber>
    </recommendedName>
</protein>
<dbReference type="InterPro" id="IPR004014">
    <property type="entry name" value="ATPase_P-typ_cation-transptr_N"/>
</dbReference>
<dbReference type="InterPro" id="IPR036412">
    <property type="entry name" value="HAD-like_sf"/>
</dbReference>
<dbReference type="PRINTS" id="PR00119">
    <property type="entry name" value="CATATPASE"/>
</dbReference>
<dbReference type="GO" id="GO:0016020">
    <property type="term" value="C:membrane"/>
    <property type="evidence" value="ECO:0007669"/>
    <property type="project" value="UniProtKB-SubCell"/>
</dbReference>
<evidence type="ECO:0000256" key="4">
    <source>
        <dbReference type="ARBA" id="ARBA00022568"/>
    </source>
</evidence>
<dbReference type="eggNOG" id="KOG0202">
    <property type="taxonomic scope" value="Eukaryota"/>
</dbReference>
<accession>C1FEJ2</accession>
<dbReference type="OMA" id="PLWNNMM"/>
<comment type="subcellular location">
    <subcellularLocation>
        <location evidence="1">Membrane</location>
        <topology evidence="1">Multi-pass membrane protein</topology>
    </subcellularLocation>
</comment>
<evidence type="ECO:0000259" key="16">
    <source>
        <dbReference type="SMART" id="SM00831"/>
    </source>
</evidence>
<dbReference type="EMBL" id="CP001574">
    <property type="protein sequence ID" value="ACO68577.1"/>
    <property type="molecule type" value="Genomic_DNA"/>
</dbReference>
<keyword evidence="4" id="KW-0109">Calcium transport</keyword>
<evidence type="ECO:0000256" key="7">
    <source>
        <dbReference type="ARBA" id="ARBA00022837"/>
    </source>
</evidence>
<dbReference type="SFLD" id="SFLDS00003">
    <property type="entry name" value="Haloacid_Dehalogenase"/>
    <property type="match status" value="1"/>
</dbReference>
<evidence type="ECO:0000256" key="14">
    <source>
        <dbReference type="ARBA" id="ARBA00038148"/>
    </source>
</evidence>
<sequence length="1030" mass="111958">MEDAHAKTVAEVFVQLAVDPSEGLSADDVWRLRRTWGRNELSKGQKKSFLKLVLKQFDDVLVKILLAAALTSLILGMANSEGIYSLIEPSVIACILIANAIVGVMTETNAAKAIEELGAYQAEVATVCRGGSLTVCPAAELVPGDIVELAVGDRIPADIRLSGIVGSTFRVDQAPLTGESESVTKTIEKIAATKAVLQDKTCIAFSGTIVTAGRAQGVVVATGMSTAIGQIQNAVTEVDCMDETTPLKRKLDEFGTFLSKVIAAICILVWLINIRHFRDYAHGGIFRGAIHYFKVAVALAVAAIPEGLPAVVTTCLALGTRKLAKQKAIVRTLSSVETLGCTSVICSDKTGTVTTNIMTITHVCAVNFVEAAADDKISLADCLTDYKVTGNGCAPEGDISEVLTEKVVDRPANLPSILHLAICSSLCNDSSLSYNGKTHSFDKIGESTEVALRVLAEKIGLPGFDDMPRALTYLSLEERASHCATYWRGQFERVSTLEFDRDRKMMSVIGKRKGQSILFTKGSPEAVLLRCTRVLTNSKGIAEPISTQVRDALTEKYRTYARRSLRVLALAMRPISSDQCHISPSDETGLTFLGFCGMLDPPRPEVKRAVDVCRGAGIRVVMVTGDNKLTAEAIAKQIGLDDYGGSGIMFPPDRSYEGLEFDEMDGLTQSNAALSMSVFSRVEPLHKTRLVELLKAHGQVVAMTGDGVNDAPALRLADIGIAMGSGTAVAKNAADMVLADDNFATIVTAVAEGRGIFNNTKQFVRYMVSSNIGEVVCIFIAAALGLPETLCPVQLLWVNLVTDGLPATALGFNKPEQDIMQRRPRRSDEPIVDRWLFVRYIVVGIYVGLELPDVVFTLIGGFVWWYMFHSGGPLMTWHQLTSFTECVEGVEKYSCDIFWKNRGPSTVSMTILVVVEMFNALNALSENESLLSQSPSSNPWLVGAIVISLLLHVAILYVPWLATIFSVTPLSSHEWCAVFWFSVPVILVDETLKFVTRSGQTARHTMWEGKLPPGHRVNMKYRTRYWFSII</sequence>
<dbReference type="InterPro" id="IPR006068">
    <property type="entry name" value="ATPase_P-typ_cation-transptr_C"/>
</dbReference>
<dbReference type="PROSITE" id="PS00154">
    <property type="entry name" value="ATPASE_E1_E2"/>
    <property type="match status" value="1"/>
</dbReference>
<dbReference type="KEGG" id="mis:MICPUN_78119"/>
<dbReference type="SUPFAM" id="SSF81665">
    <property type="entry name" value="Calcium ATPase, transmembrane domain M"/>
    <property type="match status" value="1"/>
</dbReference>
<feature type="transmembrane region" description="Helical" evidence="15">
    <location>
        <begin position="940"/>
        <end position="962"/>
    </location>
</feature>
<keyword evidence="11 15" id="KW-1133">Transmembrane helix</keyword>
<feature type="transmembrane region" description="Helical" evidence="15">
    <location>
        <begin position="763"/>
        <end position="784"/>
    </location>
</feature>
<dbReference type="FunFam" id="3.40.1110.10:FF:000003">
    <property type="entry name" value="Calcium-transporting ATPase"/>
    <property type="match status" value="1"/>
</dbReference>
<evidence type="ECO:0000256" key="12">
    <source>
        <dbReference type="ARBA" id="ARBA00023065"/>
    </source>
</evidence>
<dbReference type="FunFam" id="2.70.150.10:FF:000014">
    <property type="entry name" value="Calcium-transporting ATPase, putative"/>
    <property type="match status" value="1"/>
</dbReference>
<dbReference type="InterPro" id="IPR023299">
    <property type="entry name" value="ATPase_P-typ_cyto_dom_N"/>
</dbReference>
<evidence type="ECO:0000256" key="8">
    <source>
        <dbReference type="ARBA" id="ARBA00022840"/>
    </source>
</evidence>
<dbReference type="FunFam" id="1.20.1110.10:FF:000037">
    <property type="entry name" value="Calcium-transporting ATPase, putative"/>
    <property type="match status" value="1"/>
</dbReference>
<keyword evidence="9" id="KW-0460">Magnesium</keyword>
<evidence type="ECO:0000313" key="18">
    <source>
        <dbReference type="Proteomes" id="UP000002009"/>
    </source>
</evidence>
<dbReference type="Gene3D" id="2.70.150.10">
    <property type="entry name" value="Calcium-transporting ATPase, cytoplasmic transduction domain A"/>
    <property type="match status" value="1"/>
</dbReference>
<keyword evidence="12" id="KW-0406">Ion transport</keyword>
<dbReference type="FunCoup" id="C1FEJ2">
    <property type="interactions" value="1454"/>
</dbReference>
<dbReference type="SUPFAM" id="SSF56784">
    <property type="entry name" value="HAD-like"/>
    <property type="match status" value="1"/>
</dbReference>
<evidence type="ECO:0000256" key="9">
    <source>
        <dbReference type="ARBA" id="ARBA00022842"/>
    </source>
</evidence>
<keyword evidence="5 15" id="KW-0812">Transmembrane</keyword>
<feature type="transmembrane region" description="Helical" evidence="15">
    <location>
        <begin position="83"/>
        <end position="102"/>
    </location>
</feature>
<keyword evidence="10" id="KW-1278">Translocase</keyword>
<keyword evidence="7" id="KW-0106">Calcium</keyword>
<dbReference type="InterPro" id="IPR023298">
    <property type="entry name" value="ATPase_P-typ_TM_dom_sf"/>
</dbReference>
<dbReference type="Proteomes" id="UP000002009">
    <property type="component" value="Chromosome 1"/>
</dbReference>
<dbReference type="OrthoDB" id="3352408at2759"/>
<keyword evidence="18" id="KW-1185">Reference proteome</keyword>
<organism evidence="17 18">
    <name type="scientific">Micromonas commoda (strain RCC299 / NOUM17 / CCMP2709)</name>
    <name type="common">Picoplanktonic green alga</name>
    <dbReference type="NCBI Taxonomy" id="296587"/>
    <lineage>
        <taxon>Eukaryota</taxon>
        <taxon>Viridiplantae</taxon>
        <taxon>Chlorophyta</taxon>
        <taxon>Mamiellophyceae</taxon>
        <taxon>Mamiellales</taxon>
        <taxon>Mamiellaceae</taxon>
        <taxon>Micromonas</taxon>
    </lineage>
</organism>
<dbReference type="EC" id="7.2.2.10" evidence="2"/>
<feature type="transmembrane region" description="Helical" evidence="15">
    <location>
        <begin position="60"/>
        <end position="77"/>
    </location>
</feature>
<feature type="domain" description="Cation-transporting P-type ATPase N-terminal" evidence="16">
    <location>
        <begin position="3"/>
        <end position="77"/>
    </location>
</feature>
<dbReference type="InterPro" id="IPR001757">
    <property type="entry name" value="P_typ_ATPase"/>
</dbReference>
<reference evidence="17 18" key="1">
    <citation type="journal article" date="2009" name="Science">
        <title>Green evolution and dynamic adaptations revealed by genomes of the marine picoeukaryotes Micromonas.</title>
        <authorList>
            <person name="Worden A.Z."/>
            <person name="Lee J.H."/>
            <person name="Mock T."/>
            <person name="Rouze P."/>
            <person name="Simmons M.P."/>
            <person name="Aerts A.L."/>
            <person name="Allen A.E."/>
            <person name="Cuvelier M.L."/>
            <person name="Derelle E."/>
            <person name="Everett M.V."/>
            <person name="Foulon E."/>
            <person name="Grimwood J."/>
            <person name="Gundlach H."/>
            <person name="Henrissat B."/>
            <person name="Napoli C."/>
            <person name="McDonald S.M."/>
            <person name="Parker M.S."/>
            <person name="Rombauts S."/>
            <person name="Salamov A."/>
            <person name="Von Dassow P."/>
            <person name="Badger J.H."/>
            <person name="Coutinho P.M."/>
            <person name="Demir E."/>
            <person name="Dubchak I."/>
            <person name="Gentemann C."/>
            <person name="Eikrem W."/>
            <person name="Gready J.E."/>
            <person name="John U."/>
            <person name="Lanier W."/>
            <person name="Lindquist E.A."/>
            <person name="Lucas S."/>
            <person name="Mayer K.F."/>
            <person name="Moreau H."/>
            <person name="Not F."/>
            <person name="Otillar R."/>
            <person name="Panaud O."/>
            <person name="Pangilinan J."/>
            <person name="Paulsen I."/>
            <person name="Piegu B."/>
            <person name="Poliakov A."/>
            <person name="Robbens S."/>
            <person name="Schmutz J."/>
            <person name="Toulza E."/>
            <person name="Wyss T."/>
            <person name="Zelensky A."/>
            <person name="Zhou K."/>
            <person name="Armbrust E.V."/>
            <person name="Bhattacharya D."/>
            <person name="Goodenough U.W."/>
            <person name="Van de Peer Y."/>
            <person name="Grigoriev I.V."/>
        </authorList>
    </citation>
    <scope>NUCLEOTIDE SEQUENCE [LARGE SCALE GENOMIC DNA]</scope>
    <source>
        <strain evidence="18">RCC299 / NOUM17</strain>
    </source>
</reference>
<dbReference type="GeneID" id="8250244"/>
<evidence type="ECO:0000256" key="1">
    <source>
        <dbReference type="ARBA" id="ARBA00004141"/>
    </source>
</evidence>
<keyword evidence="6" id="KW-0547">Nucleotide-binding</keyword>
<dbReference type="Pfam" id="PF00122">
    <property type="entry name" value="E1-E2_ATPase"/>
    <property type="match status" value="1"/>
</dbReference>
<dbReference type="Gene3D" id="3.40.1110.10">
    <property type="entry name" value="Calcium-transporting ATPase, cytoplasmic domain N"/>
    <property type="match status" value="1"/>
</dbReference>
<dbReference type="GO" id="GO:0005388">
    <property type="term" value="F:P-type calcium transporter activity"/>
    <property type="evidence" value="ECO:0007669"/>
    <property type="project" value="UniProtKB-EC"/>
</dbReference>
<dbReference type="InterPro" id="IPR044492">
    <property type="entry name" value="P_typ_ATPase_HD_dom"/>
</dbReference>
<dbReference type="Pfam" id="PF00690">
    <property type="entry name" value="Cation_ATPase_N"/>
    <property type="match status" value="1"/>
</dbReference>
<dbReference type="Pfam" id="PF00689">
    <property type="entry name" value="Cation_ATPase_C"/>
    <property type="match status" value="1"/>
</dbReference>
<dbReference type="InterPro" id="IPR008250">
    <property type="entry name" value="ATPase_P-typ_transduc_dom_A_sf"/>
</dbReference>
<dbReference type="PRINTS" id="PR00120">
    <property type="entry name" value="HATPASE"/>
</dbReference>
<dbReference type="FunFam" id="3.40.50.1000:FF:000083">
    <property type="entry name" value="Sodium/potassium-transporting ATPase subunit alpha"/>
    <property type="match status" value="1"/>
</dbReference>
<dbReference type="Gene3D" id="3.40.50.1000">
    <property type="entry name" value="HAD superfamily/HAD-like"/>
    <property type="match status" value="1"/>
</dbReference>
<feature type="transmembrane region" description="Helical" evidence="15">
    <location>
        <begin position="836"/>
        <end position="867"/>
    </location>
</feature>
<dbReference type="SUPFAM" id="SSF81653">
    <property type="entry name" value="Calcium ATPase, transduction domain A"/>
    <property type="match status" value="1"/>
</dbReference>
<dbReference type="SMART" id="SM00831">
    <property type="entry name" value="Cation_ATPase_N"/>
    <property type="match status" value="1"/>
</dbReference>
<keyword evidence="13 15" id="KW-0472">Membrane</keyword>
<dbReference type="SFLD" id="SFLDG00002">
    <property type="entry name" value="C1.7:_P-type_atpase_like"/>
    <property type="match status" value="1"/>
</dbReference>
<feature type="transmembrane region" description="Helical" evidence="15">
    <location>
        <begin position="254"/>
        <end position="272"/>
    </location>
</feature>
<evidence type="ECO:0000256" key="6">
    <source>
        <dbReference type="ARBA" id="ARBA00022741"/>
    </source>
</evidence>
<evidence type="ECO:0000256" key="13">
    <source>
        <dbReference type="ARBA" id="ARBA00023136"/>
    </source>
</evidence>
<feature type="transmembrane region" description="Helical" evidence="15">
    <location>
        <begin position="796"/>
        <end position="815"/>
    </location>
</feature>
<feature type="transmembrane region" description="Helical" evidence="15">
    <location>
        <begin position="292"/>
        <end position="318"/>
    </location>
</feature>
<dbReference type="Gene3D" id="1.20.1110.10">
    <property type="entry name" value="Calcium-transporting ATPase, transmembrane domain"/>
    <property type="match status" value="1"/>
</dbReference>
<dbReference type="GO" id="GO:0005524">
    <property type="term" value="F:ATP binding"/>
    <property type="evidence" value="ECO:0007669"/>
    <property type="project" value="UniProtKB-KW"/>
</dbReference>
<dbReference type="GO" id="GO:0016887">
    <property type="term" value="F:ATP hydrolysis activity"/>
    <property type="evidence" value="ECO:0007669"/>
    <property type="project" value="InterPro"/>
</dbReference>
<gene>
    <name evidence="17" type="ORF">MICPUN_78119</name>
</gene>
<dbReference type="Pfam" id="PF13246">
    <property type="entry name" value="Cation_ATPase"/>
    <property type="match status" value="1"/>
</dbReference>
<keyword evidence="3" id="KW-0813">Transport</keyword>
<name>C1FEJ2_MICCC</name>
<dbReference type="FunFam" id="1.20.1110.10:FF:000027">
    <property type="entry name" value="Calcium-transporting ATPase, putative"/>
    <property type="match status" value="1"/>
</dbReference>